<dbReference type="SUPFAM" id="SSF52047">
    <property type="entry name" value="RNI-like"/>
    <property type="match status" value="1"/>
</dbReference>
<keyword evidence="2" id="KW-1185">Reference proteome</keyword>
<dbReference type="InterPro" id="IPR006553">
    <property type="entry name" value="Leu-rich_rpt_Cys-con_subtyp"/>
</dbReference>
<gene>
    <name evidence="1" type="ORF">PIB30_012090</name>
</gene>
<evidence type="ECO:0000313" key="2">
    <source>
        <dbReference type="Proteomes" id="UP001341840"/>
    </source>
</evidence>
<name>A0ABU6R5W3_9FABA</name>
<dbReference type="Gene3D" id="3.80.10.10">
    <property type="entry name" value="Ribonuclease Inhibitor"/>
    <property type="match status" value="2"/>
</dbReference>
<comment type="caution">
    <text evidence="1">The sequence shown here is derived from an EMBL/GenBank/DDBJ whole genome shotgun (WGS) entry which is preliminary data.</text>
</comment>
<dbReference type="PANTHER" id="PTHR13318">
    <property type="entry name" value="PARTNER OF PAIRED, ISOFORM B-RELATED"/>
    <property type="match status" value="1"/>
</dbReference>
<organism evidence="1 2">
    <name type="scientific">Stylosanthes scabra</name>
    <dbReference type="NCBI Taxonomy" id="79078"/>
    <lineage>
        <taxon>Eukaryota</taxon>
        <taxon>Viridiplantae</taxon>
        <taxon>Streptophyta</taxon>
        <taxon>Embryophyta</taxon>
        <taxon>Tracheophyta</taxon>
        <taxon>Spermatophyta</taxon>
        <taxon>Magnoliopsida</taxon>
        <taxon>eudicotyledons</taxon>
        <taxon>Gunneridae</taxon>
        <taxon>Pentapetalae</taxon>
        <taxon>rosids</taxon>
        <taxon>fabids</taxon>
        <taxon>Fabales</taxon>
        <taxon>Fabaceae</taxon>
        <taxon>Papilionoideae</taxon>
        <taxon>50 kb inversion clade</taxon>
        <taxon>dalbergioids sensu lato</taxon>
        <taxon>Dalbergieae</taxon>
        <taxon>Pterocarpus clade</taxon>
        <taxon>Stylosanthes</taxon>
    </lineage>
</organism>
<dbReference type="Proteomes" id="UP001341840">
    <property type="component" value="Unassembled WGS sequence"/>
</dbReference>
<proteinExistence type="predicted"/>
<dbReference type="EMBL" id="JASCZI010030238">
    <property type="protein sequence ID" value="MED6119450.1"/>
    <property type="molecule type" value="Genomic_DNA"/>
</dbReference>
<reference evidence="1 2" key="1">
    <citation type="journal article" date="2023" name="Plants (Basel)">
        <title>Bridging the Gap: Combining Genomics and Transcriptomics Approaches to Understand Stylosanthes scabra, an Orphan Legume from the Brazilian Caatinga.</title>
        <authorList>
            <person name="Ferreira-Neto J.R.C."/>
            <person name="da Silva M.D."/>
            <person name="Binneck E."/>
            <person name="de Melo N.F."/>
            <person name="da Silva R.H."/>
            <person name="de Melo A.L.T.M."/>
            <person name="Pandolfi V."/>
            <person name="Bustamante F.O."/>
            <person name="Brasileiro-Vidal A.C."/>
            <person name="Benko-Iseppon A.M."/>
        </authorList>
    </citation>
    <scope>NUCLEOTIDE SEQUENCE [LARGE SCALE GENOMIC DNA]</scope>
    <source>
        <tissue evidence="1">Leaves</tissue>
    </source>
</reference>
<evidence type="ECO:0000313" key="1">
    <source>
        <dbReference type="EMBL" id="MED6119450.1"/>
    </source>
</evidence>
<accession>A0ABU6R5W3</accession>
<protein>
    <submittedName>
        <fullName evidence="1">Uncharacterized protein</fullName>
    </submittedName>
</protein>
<dbReference type="SMART" id="SM00367">
    <property type="entry name" value="LRR_CC"/>
    <property type="match status" value="4"/>
</dbReference>
<dbReference type="PANTHER" id="PTHR13318:SF106">
    <property type="entry name" value="F-BOX_LRR-REPEAT PROTEIN 2"/>
    <property type="match status" value="1"/>
</dbReference>
<dbReference type="InterPro" id="IPR032675">
    <property type="entry name" value="LRR_dom_sf"/>
</dbReference>
<sequence length="342" mass="38269">MSESLEELVLGDVSFHFAKLSNAICQIPLLRSLSITIPKDYSGIVITQFIDALLSLKCFTCLDLGISGESDETLDAIANASLPLRRLFVNSFCSKFSNVGILNLLTKSNLLQHLDLQLVLLLFEPLVNLISINLSRNFLVSELSFLAIVRHCPLITVIKMVSTSLGSKNIEEESLVDMPVNFHVKVLCLACNQDLKDETVKMIVSVCPSLENLDLSNCDKISEGAVVEVFKRCYRISDLSLVNYRLSQFQFEFEVPTLFVLNLSRLMISDEAPYAITKSACKVKHLNLDFCNEITEKGVRQAVINCKQLKVISLKSCEKVTADVVDWMVHERPVFRKIVVSS</sequence>